<gene>
    <name evidence="1" type="ORF">FVD38_07170</name>
</gene>
<protein>
    <submittedName>
        <fullName evidence="1">Transcriptional regulator</fullName>
    </submittedName>
</protein>
<accession>A0A5C7G4S9</accession>
<dbReference type="Proteomes" id="UP000321413">
    <property type="component" value="Unassembled WGS sequence"/>
</dbReference>
<dbReference type="RefSeq" id="WP_147934179.1">
    <property type="nucleotide sequence ID" value="NZ_VPFD01000005.1"/>
</dbReference>
<keyword evidence="2" id="KW-1185">Reference proteome</keyword>
<organism evidence="1 2">
    <name type="scientific">Massilia arenae</name>
    <dbReference type="NCBI Taxonomy" id="2603288"/>
    <lineage>
        <taxon>Bacteria</taxon>
        <taxon>Pseudomonadati</taxon>
        <taxon>Pseudomonadota</taxon>
        <taxon>Betaproteobacteria</taxon>
        <taxon>Burkholderiales</taxon>
        <taxon>Oxalobacteraceae</taxon>
        <taxon>Telluria group</taxon>
        <taxon>Massilia</taxon>
    </lineage>
</organism>
<evidence type="ECO:0000313" key="1">
    <source>
        <dbReference type="EMBL" id="TXG00925.1"/>
    </source>
</evidence>
<proteinExistence type="predicted"/>
<dbReference type="EMBL" id="VPFD01000005">
    <property type="protein sequence ID" value="TXG00925.1"/>
    <property type="molecule type" value="Genomic_DNA"/>
</dbReference>
<dbReference type="AlphaFoldDB" id="A0A5C7G4S9"/>
<sequence>MELIEPDEMLRYGQVLRAWSCDPADFELHEVDTTDPCSDELYPIKGYVDILRNSTAQRREYPTGDGTAWVETFERDLAAGRFGQVRPA</sequence>
<evidence type="ECO:0000313" key="2">
    <source>
        <dbReference type="Proteomes" id="UP000321413"/>
    </source>
</evidence>
<reference evidence="1 2" key="1">
    <citation type="submission" date="2019-08" db="EMBL/GenBank/DDBJ databases">
        <title>Massilia golmudensis sp. nov., isolated from sand in the Qinghai-Tibetan Plateau.</title>
        <authorList>
            <person name="Zhang B."/>
        </authorList>
    </citation>
    <scope>NUCLEOTIDE SEQUENCE [LARGE SCALE GENOMIC DNA]</scope>
    <source>
        <strain evidence="1 2">GEM5</strain>
    </source>
</reference>
<comment type="caution">
    <text evidence="1">The sequence shown here is derived from an EMBL/GenBank/DDBJ whole genome shotgun (WGS) entry which is preliminary data.</text>
</comment>
<name>A0A5C7G4S9_9BURK</name>